<proteinExistence type="predicted"/>
<dbReference type="AlphaFoldDB" id="A0AAV4CD06"/>
<organism evidence="2 3">
    <name type="scientific">Plakobranchus ocellatus</name>
    <dbReference type="NCBI Taxonomy" id="259542"/>
    <lineage>
        <taxon>Eukaryota</taxon>
        <taxon>Metazoa</taxon>
        <taxon>Spiralia</taxon>
        <taxon>Lophotrochozoa</taxon>
        <taxon>Mollusca</taxon>
        <taxon>Gastropoda</taxon>
        <taxon>Heterobranchia</taxon>
        <taxon>Euthyneura</taxon>
        <taxon>Panpulmonata</taxon>
        <taxon>Sacoglossa</taxon>
        <taxon>Placobranchoidea</taxon>
        <taxon>Plakobranchidae</taxon>
        <taxon>Plakobranchus</taxon>
    </lineage>
</organism>
<dbReference type="Proteomes" id="UP000735302">
    <property type="component" value="Unassembled WGS sequence"/>
</dbReference>
<evidence type="ECO:0000313" key="2">
    <source>
        <dbReference type="EMBL" id="GFO29768.1"/>
    </source>
</evidence>
<dbReference type="EMBL" id="BLXT01006199">
    <property type="protein sequence ID" value="GFO29768.1"/>
    <property type="molecule type" value="Genomic_DNA"/>
</dbReference>
<gene>
    <name evidence="2" type="ORF">PoB_005627300</name>
</gene>
<feature type="region of interest" description="Disordered" evidence="1">
    <location>
        <begin position="87"/>
        <end position="115"/>
    </location>
</feature>
<sequence>MRSRPLFLSDTGGREDVCPSWKRQVGKLQTVSLSPHHCPDTLILHYVPLTLAVHRRLKSASFSTCPLEDAAVTLAAITRLTGLKRLNPARSNPRSEIPLRESVRAGPTLRLRGRR</sequence>
<evidence type="ECO:0000256" key="1">
    <source>
        <dbReference type="SAM" id="MobiDB-lite"/>
    </source>
</evidence>
<accession>A0AAV4CD06</accession>
<comment type="caution">
    <text evidence="2">The sequence shown here is derived from an EMBL/GenBank/DDBJ whole genome shotgun (WGS) entry which is preliminary data.</text>
</comment>
<reference evidence="2 3" key="1">
    <citation type="journal article" date="2021" name="Elife">
        <title>Chloroplast acquisition without the gene transfer in kleptoplastic sea slugs, Plakobranchus ocellatus.</title>
        <authorList>
            <person name="Maeda T."/>
            <person name="Takahashi S."/>
            <person name="Yoshida T."/>
            <person name="Shimamura S."/>
            <person name="Takaki Y."/>
            <person name="Nagai Y."/>
            <person name="Toyoda A."/>
            <person name="Suzuki Y."/>
            <person name="Arimoto A."/>
            <person name="Ishii H."/>
            <person name="Satoh N."/>
            <person name="Nishiyama T."/>
            <person name="Hasebe M."/>
            <person name="Maruyama T."/>
            <person name="Minagawa J."/>
            <person name="Obokata J."/>
            <person name="Shigenobu S."/>
        </authorList>
    </citation>
    <scope>NUCLEOTIDE SEQUENCE [LARGE SCALE GENOMIC DNA]</scope>
</reference>
<name>A0AAV4CD06_9GAST</name>
<protein>
    <submittedName>
        <fullName evidence="2">Uncharacterized protein</fullName>
    </submittedName>
</protein>
<keyword evidence="3" id="KW-1185">Reference proteome</keyword>
<evidence type="ECO:0000313" key="3">
    <source>
        <dbReference type="Proteomes" id="UP000735302"/>
    </source>
</evidence>